<dbReference type="AlphaFoldDB" id="A0A0R3W0P3"/>
<gene>
    <name evidence="2" type="ORF">TASK_LOCUS3243</name>
</gene>
<feature type="compositionally biased region" description="Basic and acidic residues" evidence="1">
    <location>
        <begin position="342"/>
        <end position="353"/>
    </location>
</feature>
<feature type="compositionally biased region" description="Basic and acidic residues" evidence="1">
    <location>
        <begin position="318"/>
        <end position="328"/>
    </location>
</feature>
<reference evidence="4" key="1">
    <citation type="submission" date="2017-02" db="UniProtKB">
        <authorList>
            <consortium name="WormBaseParasite"/>
        </authorList>
    </citation>
    <scope>IDENTIFICATION</scope>
</reference>
<dbReference type="EMBL" id="UYRS01018292">
    <property type="protein sequence ID" value="VDK31491.1"/>
    <property type="molecule type" value="Genomic_DNA"/>
</dbReference>
<evidence type="ECO:0000313" key="4">
    <source>
        <dbReference type="WBParaSite" id="TASK_0000324201-mRNA-1"/>
    </source>
</evidence>
<sequence>MTFASDPTRSPREHSTNSNASDSGSRAGSPNSATAVHAFSNTEAGVEPKMRQCTSDPGTSCAEKVCQMTPMVVQILLDILETRIPPIHNLRAGLKDKTVAEIAAMTENIKRNSAVGLESAKQTLKDHSTGTLLQLLRYYLLNNYPSLFEPTHQLCKLSAIFLHVPYIPSDDKQHYAIGEVTKACEKMTTRRIMLLSLIMRRLHLWVQNQIAFEITNNPSIGAEEIAYDAYSLLADIFADCLIRVPARTQMSLLENGINVEEVESVLSAHAVEEPENSSEEESEDVSDESIHSATQYLKKEKSRAHYKRLAMNIKLAKENAKREADKAKAKMTQKPMPSSNDHPNRNDFRAKSETQLRPGVVIIQEPVEVQETQMMPKNECPGNSPHSQPPCEGTLIRIVDTAGNECDRICLNKEISWSVLMLMISAIKIDFWHKMALNVLTTKQYREKMRRSKGGTWRKLADLALLRMKK</sequence>
<evidence type="ECO:0000256" key="1">
    <source>
        <dbReference type="SAM" id="MobiDB-lite"/>
    </source>
</evidence>
<accession>A0A0R3W0P3</accession>
<feature type="region of interest" description="Disordered" evidence="1">
    <location>
        <begin position="1"/>
        <end position="33"/>
    </location>
</feature>
<dbReference type="Proteomes" id="UP000282613">
    <property type="component" value="Unassembled WGS sequence"/>
</dbReference>
<evidence type="ECO:0000313" key="2">
    <source>
        <dbReference type="EMBL" id="VDK31491.1"/>
    </source>
</evidence>
<dbReference type="OrthoDB" id="6264198at2759"/>
<feature type="region of interest" description="Disordered" evidence="1">
    <location>
        <begin position="318"/>
        <end position="353"/>
    </location>
</feature>
<organism evidence="4">
    <name type="scientific">Taenia asiatica</name>
    <name type="common">Asian tapeworm</name>
    <dbReference type="NCBI Taxonomy" id="60517"/>
    <lineage>
        <taxon>Eukaryota</taxon>
        <taxon>Metazoa</taxon>
        <taxon>Spiralia</taxon>
        <taxon>Lophotrochozoa</taxon>
        <taxon>Platyhelminthes</taxon>
        <taxon>Cestoda</taxon>
        <taxon>Eucestoda</taxon>
        <taxon>Cyclophyllidea</taxon>
        <taxon>Taeniidae</taxon>
        <taxon>Taenia</taxon>
    </lineage>
</organism>
<proteinExistence type="predicted"/>
<reference evidence="2 3" key="2">
    <citation type="submission" date="2018-11" db="EMBL/GenBank/DDBJ databases">
        <authorList>
            <consortium name="Pathogen Informatics"/>
        </authorList>
    </citation>
    <scope>NUCLEOTIDE SEQUENCE [LARGE SCALE GENOMIC DNA]</scope>
</reference>
<feature type="compositionally biased region" description="Acidic residues" evidence="1">
    <location>
        <begin position="273"/>
        <end position="287"/>
    </location>
</feature>
<name>A0A0R3W0P3_TAEAS</name>
<keyword evidence="3" id="KW-1185">Reference proteome</keyword>
<dbReference type="WBParaSite" id="TASK_0000324201-mRNA-1">
    <property type="protein sequence ID" value="TASK_0000324201-mRNA-1"/>
    <property type="gene ID" value="TASK_0000324201"/>
</dbReference>
<feature type="region of interest" description="Disordered" evidence="1">
    <location>
        <begin position="269"/>
        <end position="291"/>
    </location>
</feature>
<protein>
    <submittedName>
        <fullName evidence="4">Rho-GAP domain-containing protein</fullName>
    </submittedName>
</protein>
<evidence type="ECO:0000313" key="3">
    <source>
        <dbReference type="Proteomes" id="UP000282613"/>
    </source>
</evidence>
<feature type="compositionally biased region" description="Polar residues" evidence="1">
    <location>
        <begin position="16"/>
        <end position="33"/>
    </location>
</feature>